<organism evidence="2 3">
    <name type="scientific">Cyanobacterium aponinum 0216</name>
    <dbReference type="NCBI Taxonomy" id="2676140"/>
    <lineage>
        <taxon>Bacteria</taxon>
        <taxon>Bacillati</taxon>
        <taxon>Cyanobacteriota</taxon>
        <taxon>Cyanophyceae</taxon>
        <taxon>Oscillatoriophycideae</taxon>
        <taxon>Chroococcales</taxon>
        <taxon>Geminocystaceae</taxon>
        <taxon>Cyanobacterium</taxon>
    </lineage>
</organism>
<gene>
    <name evidence="2" type="ORF">GGC33_11060</name>
</gene>
<dbReference type="SMART" id="SM00849">
    <property type="entry name" value="Lactamase_B"/>
    <property type="match status" value="1"/>
</dbReference>
<dbReference type="InterPro" id="IPR001279">
    <property type="entry name" value="Metallo-B-lactamas"/>
</dbReference>
<accession>A0A844GV65</accession>
<dbReference type="Gene3D" id="3.60.15.10">
    <property type="entry name" value="Ribonuclease Z/Hydroxyacylglutathione hydrolase-like"/>
    <property type="match status" value="1"/>
</dbReference>
<dbReference type="Proteomes" id="UP000437131">
    <property type="component" value="Unassembled WGS sequence"/>
</dbReference>
<evidence type="ECO:0000313" key="2">
    <source>
        <dbReference type="EMBL" id="MTF39463.1"/>
    </source>
</evidence>
<name>A0A844GV65_9CHRO</name>
<dbReference type="Gene3D" id="3.40.50.10890">
    <property type="match status" value="1"/>
</dbReference>
<dbReference type="InterPro" id="IPR036866">
    <property type="entry name" value="RibonucZ/Hydroxyglut_hydro"/>
</dbReference>
<dbReference type="GO" id="GO:0016787">
    <property type="term" value="F:hydrolase activity"/>
    <property type="evidence" value="ECO:0007669"/>
    <property type="project" value="UniProtKB-KW"/>
</dbReference>
<dbReference type="EMBL" id="WMIA01000012">
    <property type="protein sequence ID" value="MTF39463.1"/>
    <property type="molecule type" value="Genomic_DNA"/>
</dbReference>
<feature type="domain" description="Metallo-beta-lactamase" evidence="1">
    <location>
        <begin position="27"/>
        <end position="201"/>
    </location>
</feature>
<dbReference type="Pfam" id="PF12706">
    <property type="entry name" value="Lactamase_B_2"/>
    <property type="match status" value="1"/>
</dbReference>
<keyword evidence="2" id="KW-0378">Hydrolase</keyword>
<comment type="caution">
    <text evidence="2">The sequence shown here is derived from an EMBL/GenBank/DDBJ whole genome shotgun (WGS) entry which is preliminary data.</text>
</comment>
<evidence type="ECO:0000259" key="1">
    <source>
        <dbReference type="SMART" id="SM00849"/>
    </source>
</evidence>
<sequence>MIKRQEKFSAPEISFSCYPFGVGHYTEGVALQLTLGNYRLLLDCGVEDISLLVNQDQPPFDWVFCTHAHQDHARGLLALHKCYPNLPIYTSDVTGKLLPLNWLDKKDSASISFPQVLPWRSPFHLQSDLTVELYPAGHLPGASAFLFQYHHRDRVYKIFYTGDFCLSNLQLVEGLSLDSLRGLNPDILIIEGSYGTARHPHRRHQEKQLMARIKTAIESQVNVIMPVPTFGLGQELLKLLRSHHEFTGRNLDIWVDGDLASACDLYLDLIGYFPENVQNFAKHQPLFWDDKIKPRMRRVTKNTARHQLIVEPSIVLTDKISHLQEYCQDNGQKWLILISEQSKIKQTDEFKSLTQKYDPERIIIEDYLLAEHSDGRNTTQLIHNLRPQHIIFVHGLPNYLADLTSLEELQNRYQLHSPAVGVKVDLPIGAQFMQPKITTQNNYEGELNETGAYVTITLPEQINKDPRWQNFADTGLIEARWQGEELVLRGLSQRELLQQNSLLRRQLNPESCGNCRHFDNQHCHNQESPLNGFTVPHDGYCPLFEVDDI</sequence>
<dbReference type="AlphaFoldDB" id="A0A844GV65"/>
<proteinExistence type="predicted"/>
<dbReference type="PANTHER" id="PTHR11203">
    <property type="entry name" value="CLEAVAGE AND POLYADENYLATION SPECIFICITY FACTOR FAMILY MEMBER"/>
    <property type="match status" value="1"/>
</dbReference>
<evidence type="ECO:0000313" key="3">
    <source>
        <dbReference type="Proteomes" id="UP000437131"/>
    </source>
</evidence>
<dbReference type="GO" id="GO:0004521">
    <property type="term" value="F:RNA endonuclease activity"/>
    <property type="evidence" value="ECO:0007669"/>
    <property type="project" value="TreeGrafter"/>
</dbReference>
<dbReference type="PANTHER" id="PTHR11203:SF37">
    <property type="entry name" value="INTEGRATOR COMPLEX SUBUNIT 11"/>
    <property type="match status" value="1"/>
</dbReference>
<dbReference type="SUPFAM" id="SSF56281">
    <property type="entry name" value="Metallo-hydrolase/oxidoreductase"/>
    <property type="match status" value="1"/>
</dbReference>
<reference evidence="2 3" key="1">
    <citation type="submission" date="2019-11" db="EMBL/GenBank/DDBJ databases">
        <title>Isolation of a new High Light Tolerant Cyanobacteria.</title>
        <authorList>
            <person name="Dobson Z."/>
            <person name="Vaughn N."/>
            <person name="Vaughn M."/>
            <person name="Fromme P."/>
            <person name="Mazor Y."/>
        </authorList>
    </citation>
    <scope>NUCLEOTIDE SEQUENCE [LARGE SCALE GENOMIC DNA]</scope>
    <source>
        <strain evidence="2 3">0216</strain>
    </source>
</reference>
<protein>
    <submittedName>
        <fullName evidence="2">MBL fold metallo-hydrolase</fullName>
    </submittedName>
</protein>
<dbReference type="RefSeq" id="WP_155084046.1">
    <property type="nucleotide sequence ID" value="NZ_WMIA01000012.1"/>
</dbReference>
<dbReference type="InterPro" id="IPR050698">
    <property type="entry name" value="MBL"/>
</dbReference>